<dbReference type="GO" id="GO:0016757">
    <property type="term" value="F:glycosyltransferase activity"/>
    <property type="evidence" value="ECO:0007669"/>
    <property type="project" value="UniProtKB-KW"/>
</dbReference>
<dbReference type="Gene3D" id="3.90.550.10">
    <property type="entry name" value="Spore Coat Polysaccharide Biosynthesis Protein SpsA, Chain A"/>
    <property type="match status" value="1"/>
</dbReference>
<name>A0ABU2J5L0_9ACTN</name>
<dbReference type="InterPro" id="IPR001173">
    <property type="entry name" value="Glyco_trans_2-like"/>
</dbReference>
<evidence type="ECO:0000313" key="2">
    <source>
        <dbReference type="EMBL" id="MDT0260281.1"/>
    </source>
</evidence>
<dbReference type="InterPro" id="IPR050834">
    <property type="entry name" value="Glycosyltransf_2"/>
</dbReference>
<keyword evidence="2" id="KW-0328">Glycosyltransferase</keyword>
<evidence type="ECO:0000313" key="3">
    <source>
        <dbReference type="Proteomes" id="UP001183176"/>
    </source>
</evidence>
<dbReference type="CDD" id="cd00761">
    <property type="entry name" value="Glyco_tranf_GTA_type"/>
    <property type="match status" value="1"/>
</dbReference>
<dbReference type="EC" id="2.4.-.-" evidence="2"/>
<proteinExistence type="predicted"/>
<organism evidence="2 3">
    <name type="scientific">Jatrophihabitans lederbergiae</name>
    <dbReference type="NCBI Taxonomy" id="3075547"/>
    <lineage>
        <taxon>Bacteria</taxon>
        <taxon>Bacillati</taxon>
        <taxon>Actinomycetota</taxon>
        <taxon>Actinomycetes</taxon>
        <taxon>Jatrophihabitantales</taxon>
        <taxon>Jatrophihabitantaceae</taxon>
        <taxon>Jatrophihabitans</taxon>
    </lineage>
</organism>
<protein>
    <submittedName>
        <fullName evidence="2">Glycosyltransferase family 2 protein</fullName>
        <ecNumber evidence="2">2.4.-.-</ecNumber>
    </submittedName>
</protein>
<keyword evidence="2" id="KW-0808">Transferase</keyword>
<dbReference type="PANTHER" id="PTHR43685">
    <property type="entry name" value="GLYCOSYLTRANSFERASE"/>
    <property type="match status" value="1"/>
</dbReference>
<dbReference type="Pfam" id="PF00535">
    <property type="entry name" value="Glycos_transf_2"/>
    <property type="match status" value="1"/>
</dbReference>
<reference evidence="3" key="1">
    <citation type="submission" date="2023-07" db="EMBL/GenBank/DDBJ databases">
        <title>30 novel species of actinomycetes from the DSMZ collection.</title>
        <authorList>
            <person name="Nouioui I."/>
        </authorList>
    </citation>
    <scope>NUCLEOTIDE SEQUENCE [LARGE SCALE GENOMIC DNA]</scope>
    <source>
        <strain evidence="3">DSM 44399</strain>
    </source>
</reference>
<keyword evidence="3" id="KW-1185">Reference proteome</keyword>
<dbReference type="RefSeq" id="WP_311421434.1">
    <property type="nucleotide sequence ID" value="NZ_JAVREH010000002.1"/>
</dbReference>
<feature type="domain" description="Glycosyltransferase 2-like" evidence="1">
    <location>
        <begin position="11"/>
        <end position="121"/>
    </location>
</feature>
<dbReference type="Proteomes" id="UP001183176">
    <property type="component" value="Unassembled WGS sequence"/>
</dbReference>
<dbReference type="PANTHER" id="PTHR43685:SF2">
    <property type="entry name" value="GLYCOSYLTRANSFERASE 2-LIKE DOMAIN-CONTAINING PROTEIN"/>
    <property type="match status" value="1"/>
</dbReference>
<evidence type="ECO:0000259" key="1">
    <source>
        <dbReference type="Pfam" id="PF00535"/>
    </source>
</evidence>
<dbReference type="EMBL" id="JAVREH010000002">
    <property type="protein sequence ID" value="MDT0260281.1"/>
    <property type="molecule type" value="Genomic_DNA"/>
</dbReference>
<gene>
    <name evidence="2" type="ORF">RM423_02620</name>
</gene>
<dbReference type="SUPFAM" id="SSF53448">
    <property type="entry name" value="Nucleotide-diphospho-sugar transferases"/>
    <property type="match status" value="1"/>
</dbReference>
<accession>A0ABU2J5L0</accession>
<comment type="caution">
    <text evidence="2">The sequence shown here is derived from an EMBL/GenBank/DDBJ whole genome shotgun (WGS) entry which is preliminary data.</text>
</comment>
<sequence length="340" mass="38003">MPDLTRPTVGVVIAAYNAERWLPATLASLRAQTWGRWQCVVVDDGSTDGTPEAVRQVMACDDRVRLLSQPNSGLCAARNAGIGALDVECRYVGFLDSDDLYEPQTLESLVTALERRPDAVGAYGLADYVDEHGVPLLPGLHPSRQRRRHIIRGWRLVAVPAEEDATFGLVVVYGPIWPPAVALQRLGDVIAVGGFDESFPSQEDWDFYLRLTRRGPYVALDRRLAWYRRHGTNLTSDHATSVFHQERVRRNAFVYPDNTAAEIQLVRRAWRLLEARQAAVLLRHAVRCLAQRSWHRAAEAAFGALICLAQQLRPGPPPASTWRVRYTRPAELPGAVLIPH</sequence>
<dbReference type="InterPro" id="IPR029044">
    <property type="entry name" value="Nucleotide-diphossugar_trans"/>
</dbReference>